<feature type="compositionally biased region" description="Polar residues" evidence="1">
    <location>
        <begin position="388"/>
        <end position="424"/>
    </location>
</feature>
<accession>A0A2J6R927</accession>
<keyword evidence="3" id="KW-1185">Reference proteome</keyword>
<feature type="compositionally biased region" description="Pro residues" evidence="1">
    <location>
        <begin position="144"/>
        <end position="153"/>
    </location>
</feature>
<feature type="compositionally biased region" description="Pro residues" evidence="1">
    <location>
        <begin position="20"/>
        <end position="31"/>
    </location>
</feature>
<gene>
    <name evidence="2" type="ORF">L207DRAFT_517136</name>
</gene>
<protein>
    <submittedName>
        <fullName evidence="2">Uncharacterized protein</fullName>
    </submittedName>
</protein>
<feature type="compositionally biased region" description="Low complexity" evidence="1">
    <location>
        <begin position="154"/>
        <end position="164"/>
    </location>
</feature>
<dbReference type="PRINTS" id="PR01217">
    <property type="entry name" value="PRICHEXTENSN"/>
</dbReference>
<feature type="region of interest" description="Disordered" evidence="1">
    <location>
        <begin position="349"/>
        <end position="372"/>
    </location>
</feature>
<feature type="region of interest" description="Disordered" evidence="1">
    <location>
        <begin position="386"/>
        <end position="424"/>
    </location>
</feature>
<proteinExistence type="predicted"/>
<dbReference type="Proteomes" id="UP000235786">
    <property type="component" value="Unassembled WGS sequence"/>
</dbReference>
<organism evidence="2 3">
    <name type="scientific">Hyaloscypha variabilis (strain UAMH 11265 / GT02V1 / F)</name>
    <name type="common">Meliniomyces variabilis</name>
    <dbReference type="NCBI Taxonomy" id="1149755"/>
    <lineage>
        <taxon>Eukaryota</taxon>
        <taxon>Fungi</taxon>
        <taxon>Dikarya</taxon>
        <taxon>Ascomycota</taxon>
        <taxon>Pezizomycotina</taxon>
        <taxon>Leotiomycetes</taxon>
        <taxon>Helotiales</taxon>
        <taxon>Hyaloscyphaceae</taxon>
        <taxon>Hyaloscypha</taxon>
        <taxon>Hyaloscypha variabilis</taxon>
    </lineage>
</organism>
<name>A0A2J6R927_HYAVF</name>
<feature type="region of interest" description="Disordered" evidence="1">
    <location>
        <begin position="1"/>
        <end position="164"/>
    </location>
</feature>
<reference evidence="2 3" key="1">
    <citation type="submission" date="2016-04" db="EMBL/GenBank/DDBJ databases">
        <title>A degradative enzymes factory behind the ericoid mycorrhizal symbiosis.</title>
        <authorList>
            <consortium name="DOE Joint Genome Institute"/>
            <person name="Martino E."/>
            <person name="Morin E."/>
            <person name="Grelet G."/>
            <person name="Kuo A."/>
            <person name="Kohler A."/>
            <person name="Daghino S."/>
            <person name="Barry K."/>
            <person name="Choi C."/>
            <person name="Cichocki N."/>
            <person name="Clum A."/>
            <person name="Copeland A."/>
            <person name="Hainaut M."/>
            <person name="Haridas S."/>
            <person name="Labutti K."/>
            <person name="Lindquist E."/>
            <person name="Lipzen A."/>
            <person name="Khouja H.-R."/>
            <person name="Murat C."/>
            <person name="Ohm R."/>
            <person name="Olson A."/>
            <person name="Spatafora J."/>
            <person name="Veneault-Fourrey C."/>
            <person name="Henrissat B."/>
            <person name="Grigoriev I."/>
            <person name="Martin F."/>
            <person name="Perotto S."/>
        </authorList>
    </citation>
    <scope>NUCLEOTIDE SEQUENCE [LARGE SCALE GENOMIC DNA]</scope>
    <source>
        <strain evidence="2 3">F</strain>
    </source>
</reference>
<evidence type="ECO:0000256" key="1">
    <source>
        <dbReference type="SAM" id="MobiDB-lite"/>
    </source>
</evidence>
<sequence length="468" mass="51043">MQVDRHPSPLTFSEKGNYPARPPFPSPPPPWYSSNSSPKYHTSTYSPSPREVAGHRSPRIVPDQNNYPSSRPIPLSPPPRPPPPPPSHTKNEFYSLTPPPSPPLSSFERNANYSSPPPPSFSEKRNDDSSRPTPRSFSEEKYDSPPPPSPPPSNDSSSGTNDSSNEIAFASLAFTILGTVANVVGVRFAARQDETTTTSLRLATALAIRDLIATHGVEGTREIISSGLRDAQLSQQFITDLLTTGRKILERKTKTGATSLADNFASSVHSLRYRLPSLSLYGRGTPSPTPNPSPSTPAEGPNASGQPNEEEQSMHGQLEAEPSVPWTSDGTLPNFESVFTIGTVTSVSEVDLDEPRESTTVQIDSTETSNDEPERITIIQTHEPEESAITQTDATEASSGAPEENTTVQMDDTETTNDGPEQSTIAWSDDTEIYTPELEESELVWKNEQAKVLESFDPFSIFYSKEVF</sequence>
<dbReference type="EMBL" id="KZ613953">
    <property type="protein sequence ID" value="PMD35028.1"/>
    <property type="molecule type" value="Genomic_DNA"/>
</dbReference>
<evidence type="ECO:0000313" key="2">
    <source>
        <dbReference type="EMBL" id="PMD35028.1"/>
    </source>
</evidence>
<feature type="region of interest" description="Disordered" evidence="1">
    <location>
        <begin position="279"/>
        <end position="331"/>
    </location>
</feature>
<evidence type="ECO:0000313" key="3">
    <source>
        <dbReference type="Proteomes" id="UP000235786"/>
    </source>
</evidence>
<feature type="compositionally biased region" description="Pro residues" evidence="1">
    <location>
        <begin position="74"/>
        <end position="87"/>
    </location>
</feature>
<feature type="compositionally biased region" description="Polar residues" evidence="1">
    <location>
        <begin position="358"/>
        <end position="368"/>
    </location>
</feature>
<dbReference type="AlphaFoldDB" id="A0A2J6R927"/>